<sequence>MNALLNCTTFCPPDICFIGIKLVRHNIIVIHCVPQGKNYKLQVSKMFRR</sequence>
<reference evidence="1" key="2">
    <citation type="journal article" date="2015" name="Data Brief">
        <title>Shoot transcriptome of the giant reed, Arundo donax.</title>
        <authorList>
            <person name="Barrero R.A."/>
            <person name="Guerrero F.D."/>
            <person name="Moolhuijzen P."/>
            <person name="Goolsby J.A."/>
            <person name="Tidwell J."/>
            <person name="Bellgard S.E."/>
            <person name="Bellgard M.I."/>
        </authorList>
    </citation>
    <scope>NUCLEOTIDE SEQUENCE</scope>
    <source>
        <tissue evidence="1">Shoot tissue taken approximately 20 cm above the soil surface</tissue>
    </source>
</reference>
<accession>A0A0A9GPS2</accession>
<organism evidence="1">
    <name type="scientific">Arundo donax</name>
    <name type="common">Giant reed</name>
    <name type="synonym">Donax arundinaceus</name>
    <dbReference type="NCBI Taxonomy" id="35708"/>
    <lineage>
        <taxon>Eukaryota</taxon>
        <taxon>Viridiplantae</taxon>
        <taxon>Streptophyta</taxon>
        <taxon>Embryophyta</taxon>
        <taxon>Tracheophyta</taxon>
        <taxon>Spermatophyta</taxon>
        <taxon>Magnoliopsida</taxon>
        <taxon>Liliopsida</taxon>
        <taxon>Poales</taxon>
        <taxon>Poaceae</taxon>
        <taxon>PACMAD clade</taxon>
        <taxon>Arundinoideae</taxon>
        <taxon>Arundineae</taxon>
        <taxon>Arundo</taxon>
    </lineage>
</organism>
<proteinExistence type="predicted"/>
<name>A0A0A9GPS2_ARUDO</name>
<dbReference type="EMBL" id="GBRH01170796">
    <property type="protein sequence ID" value="JAE27100.1"/>
    <property type="molecule type" value="Transcribed_RNA"/>
</dbReference>
<dbReference type="AlphaFoldDB" id="A0A0A9GPS2"/>
<reference evidence="1" key="1">
    <citation type="submission" date="2014-09" db="EMBL/GenBank/DDBJ databases">
        <authorList>
            <person name="Magalhaes I.L.F."/>
            <person name="Oliveira U."/>
            <person name="Santos F.R."/>
            <person name="Vidigal T.H.D.A."/>
            <person name="Brescovit A.D."/>
            <person name="Santos A.J."/>
        </authorList>
    </citation>
    <scope>NUCLEOTIDE SEQUENCE</scope>
    <source>
        <tissue evidence="1">Shoot tissue taken approximately 20 cm above the soil surface</tissue>
    </source>
</reference>
<protein>
    <submittedName>
        <fullName evidence="1">Uncharacterized protein</fullName>
    </submittedName>
</protein>
<evidence type="ECO:0000313" key="1">
    <source>
        <dbReference type="EMBL" id="JAE27100.1"/>
    </source>
</evidence>